<dbReference type="GO" id="GO:0009055">
    <property type="term" value="F:electron transfer activity"/>
    <property type="evidence" value="ECO:0007669"/>
    <property type="project" value="InterPro"/>
</dbReference>
<name>A0A1I6SWD3_9EURY</name>
<organism evidence="5 6">
    <name type="scientific">Halostagnicola kamekurae</name>
    <dbReference type="NCBI Taxonomy" id="619731"/>
    <lineage>
        <taxon>Archaea</taxon>
        <taxon>Methanobacteriati</taxon>
        <taxon>Methanobacteriota</taxon>
        <taxon>Stenosarchaea group</taxon>
        <taxon>Halobacteria</taxon>
        <taxon>Halobacteriales</taxon>
        <taxon>Natrialbaceae</taxon>
        <taxon>Halostagnicola</taxon>
    </lineage>
</organism>
<feature type="compositionally biased region" description="Low complexity" evidence="3">
    <location>
        <begin position="201"/>
        <end position="234"/>
    </location>
</feature>
<evidence type="ECO:0000313" key="5">
    <source>
        <dbReference type="EMBL" id="SFS81210.1"/>
    </source>
</evidence>
<sequence>MTGVGLSSFEPDTYVMPSEKRLSRRRMIQYTGAAATTAVIAGCGGSGGDDGDGGNGGDGGDGGGGNGGETDVSAWEGVEEIELEGVTSGWVGIAPDPIADEENPTLVLFNGQEYTITWENGDGQEHNLQILNGEGEVVDDYETDLISSEGESATLEGVQASDEMTNYICEPHQNTMDGDIQIEENGGGGDGAGNESEDGTGNETATGNESETGTGNETGNETDGGNETNGNESA</sequence>
<dbReference type="Gene3D" id="2.60.40.420">
    <property type="entry name" value="Cupredoxins - blue copper proteins"/>
    <property type="match status" value="1"/>
</dbReference>
<feature type="domain" description="Blue (type 1) copper" evidence="4">
    <location>
        <begin position="115"/>
        <end position="183"/>
    </location>
</feature>
<dbReference type="GO" id="GO:0005507">
    <property type="term" value="F:copper ion binding"/>
    <property type="evidence" value="ECO:0007669"/>
    <property type="project" value="InterPro"/>
</dbReference>
<gene>
    <name evidence="5" type="ORF">SAMN04488556_2955</name>
</gene>
<keyword evidence="2" id="KW-0186">Copper</keyword>
<proteinExistence type="predicted"/>
<accession>A0A1I6SWD3</accession>
<keyword evidence="6" id="KW-1185">Reference proteome</keyword>
<evidence type="ECO:0000256" key="2">
    <source>
        <dbReference type="ARBA" id="ARBA00023008"/>
    </source>
</evidence>
<evidence type="ECO:0000256" key="3">
    <source>
        <dbReference type="SAM" id="MobiDB-lite"/>
    </source>
</evidence>
<evidence type="ECO:0000259" key="4">
    <source>
        <dbReference type="Pfam" id="PF00127"/>
    </source>
</evidence>
<feature type="region of interest" description="Disordered" evidence="3">
    <location>
        <begin position="49"/>
        <end position="72"/>
    </location>
</feature>
<dbReference type="AlphaFoldDB" id="A0A1I6SWD3"/>
<reference evidence="6" key="1">
    <citation type="submission" date="2016-10" db="EMBL/GenBank/DDBJ databases">
        <authorList>
            <person name="Varghese N."/>
            <person name="Submissions S."/>
        </authorList>
    </citation>
    <scope>NUCLEOTIDE SEQUENCE [LARGE SCALE GENOMIC DNA]</scope>
    <source>
        <strain evidence="6">DSM 22427</strain>
    </source>
</reference>
<keyword evidence="1" id="KW-0479">Metal-binding</keyword>
<dbReference type="EMBL" id="FOZS01000002">
    <property type="protein sequence ID" value="SFS81210.1"/>
    <property type="molecule type" value="Genomic_DNA"/>
</dbReference>
<evidence type="ECO:0000256" key="1">
    <source>
        <dbReference type="ARBA" id="ARBA00022723"/>
    </source>
</evidence>
<protein>
    <submittedName>
        <fullName evidence="5">Copper binding protein, plastocyanin/azurin family</fullName>
    </submittedName>
</protein>
<dbReference type="InterPro" id="IPR000923">
    <property type="entry name" value="BlueCu_1"/>
</dbReference>
<feature type="compositionally biased region" description="Gly residues" evidence="3">
    <location>
        <begin position="49"/>
        <end position="68"/>
    </location>
</feature>
<dbReference type="Pfam" id="PF00127">
    <property type="entry name" value="Copper-bind"/>
    <property type="match status" value="1"/>
</dbReference>
<dbReference type="Proteomes" id="UP000199199">
    <property type="component" value="Unassembled WGS sequence"/>
</dbReference>
<evidence type="ECO:0000313" key="6">
    <source>
        <dbReference type="Proteomes" id="UP000199199"/>
    </source>
</evidence>
<dbReference type="InterPro" id="IPR008972">
    <property type="entry name" value="Cupredoxin"/>
</dbReference>
<feature type="region of interest" description="Disordered" evidence="3">
    <location>
        <begin position="177"/>
        <end position="234"/>
    </location>
</feature>